<evidence type="ECO:0000256" key="1">
    <source>
        <dbReference type="ARBA" id="ARBA00022737"/>
    </source>
</evidence>
<feature type="repeat" description="TPR" evidence="3">
    <location>
        <begin position="430"/>
        <end position="463"/>
    </location>
</feature>
<feature type="repeat" description="TPR" evidence="3">
    <location>
        <begin position="464"/>
        <end position="497"/>
    </location>
</feature>
<dbReference type="InterPro" id="IPR019734">
    <property type="entry name" value="TPR_rpt"/>
</dbReference>
<reference evidence="4" key="1">
    <citation type="submission" date="2021-06" db="EMBL/GenBank/DDBJ databases">
        <authorList>
            <person name="Kallberg Y."/>
            <person name="Tangrot J."/>
            <person name="Rosling A."/>
        </authorList>
    </citation>
    <scope>NUCLEOTIDE SEQUENCE</scope>
    <source>
        <strain evidence="4">FL966</strain>
    </source>
</reference>
<dbReference type="Gene3D" id="1.25.40.10">
    <property type="entry name" value="Tetratricopeptide repeat domain"/>
    <property type="match status" value="6"/>
</dbReference>
<accession>A0A9N9ENT9</accession>
<comment type="caution">
    <text evidence="4">The sequence shown here is derived from an EMBL/GenBank/DDBJ whole genome shotgun (WGS) entry which is preliminary data.</text>
</comment>
<evidence type="ECO:0000313" key="5">
    <source>
        <dbReference type="Proteomes" id="UP000789759"/>
    </source>
</evidence>
<keyword evidence="1" id="KW-0677">Repeat</keyword>
<dbReference type="InterPro" id="IPR050498">
    <property type="entry name" value="Ycf3"/>
</dbReference>
<evidence type="ECO:0000256" key="3">
    <source>
        <dbReference type="PROSITE-ProRule" id="PRU00339"/>
    </source>
</evidence>
<sequence length="595" mass="69149">MNSTEQKPREIDEIILNQGYSHVVNNYESSTEVIDQFNNDHDIEHYEILLDSFNKELTRFYRMIAYTRLNELDNAFKDVCKLLEDLPDNISLLLIHMILSRIEANLNINKFQTNLKDISRLLENDPNNVRLLMIRGLTYMILVRYQESLDDFTSALEIEQTDLGIRLELQRYCGIINQMMCNYKAALYHFNESLKIRPGDKVSLSERAKTYKMLNRYEESIAEIESINNVLLEADGIDYYSLSYYERSLIDLNKALEVSPHDRMTLARRADVYRILERDLYRKMDRNDESLKDFIKALNIEPSNKFAQSSCIDIFRASGEYDKHLLILEKAVEDDDFGTLDLYDELLKSNPNDAFIKTSRVFAKLHLCEKSFIDLNKVLTIDPNNAKALEIRGLNYLFLGKIDDAFKDPTQSLEIDANNPLALSIDSLNVDAKGIKGVAMYMLKLYNNALENFNEALKLDPDNYFCLAYRGALYLKLEKYDESEKDIDKAIELMPDESFLHWQRGALYSAKGQYESSLEEFSTVDSFKSKCSLDNYEHAEAFYNRGILYKKLGKHEESIRDMKRALNLEPGNDLTIMLYEELNNCKSKDVSVQDD</sequence>
<proteinExistence type="predicted"/>
<dbReference type="OrthoDB" id="1926212at2759"/>
<dbReference type="PROSITE" id="PS50005">
    <property type="entry name" value="TPR"/>
    <property type="match status" value="4"/>
</dbReference>
<name>A0A9N9ENT9_9GLOM</name>
<dbReference type="PANTHER" id="PTHR44858:SF1">
    <property type="entry name" value="UDP-N-ACETYLGLUCOSAMINE--PEPTIDE N-ACETYLGLUCOSAMINYLTRANSFERASE SPINDLY-RELATED"/>
    <property type="match status" value="1"/>
</dbReference>
<dbReference type="SUPFAM" id="SSF48452">
    <property type="entry name" value="TPR-like"/>
    <property type="match status" value="2"/>
</dbReference>
<dbReference type="InterPro" id="IPR011990">
    <property type="entry name" value="TPR-like_helical_dom_sf"/>
</dbReference>
<dbReference type="PANTHER" id="PTHR44858">
    <property type="entry name" value="TETRATRICOPEPTIDE REPEAT PROTEIN 6"/>
    <property type="match status" value="1"/>
</dbReference>
<keyword evidence="2 3" id="KW-0802">TPR repeat</keyword>
<evidence type="ECO:0000256" key="2">
    <source>
        <dbReference type="ARBA" id="ARBA00022803"/>
    </source>
</evidence>
<dbReference type="EMBL" id="CAJVQA010009430">
    <property type="protein sequence ID" value="CAG8684854.1"/>
    <property type="molecule type" value="Genomic_DNA"/>
</dbReference>
<dbReference type="Pfam" id="PF13181">
    <property type="entry name" value="TPR_8"/>
    <property type="match status" value="1"/>
</dbReference>
<keyword evidence="5" id="KW-1185">Reference proteome</keyword>
<organism evidence="4 5">
    <name type="scientific">Cetraspora pellucida</name>
    <dbReference type="NCBI Taxonomy" id="1433469"/>
    <lineage>
        <taxon>Eukaryota</taxon>
        <taxon>Fungi</taxon>
        <taxon>Fungi incertae sedis</taxon>
        <taxon>Mucoromycota</taxon>
        <taxon>Glomeromycotina</taxon>
        <taxon>Glomeromycetes</taxon>
        <taxon>Diversisporales</taxon>
        <taxon>Gigasporaceae</taxon>
        <taxon>Cetraspora</taxon>
    </lineage>
</organism>
<dbReference type="Proteomes" id="UP000789759">
    <property type="component" value="Unassembled WGS sequence"/>
</dbReference>
<evidence type="ECO:0000313" key="4">
    <source>
        <dbReference type="EMBL" id="CAG8684854.1"/>
    </source>
</evidence>
<gene>
    <name evidence="4" type="ORF">CPELLU_LOCUS11003</name>
</gene>
<protein>
    <submittedName>
        <fullName evidence="4">6990_t:CDS:1</fullName>
    </submittedName>
</protein>
<dbReference type="SMART" id="SM00028">
    <property type="entry name" value="TPR"/>
    <property type="match status" value="10"/>
</dbReference>
<dbReference type="Pfam" id="PF00515">
    <property type="entry name" value="TPR_1"/>
    <property type="match status" value="1"/>
</dbReference>
<dbReference type="AlphaFoldDB" id="A0A9N9ENT9"/>
<dbReference type="PROSITE" id="PS50293">
    <property type="entry name" value="TPR_REGION"/>
    <property type="match status" value="1"/>
</dbReference>
<feature type="repeat" description="TPR" evidence="3">
    <location>
        <begin position="539"/>
        <end position="572"/>
    </location>
</feature>
<feature type="repeat" description="TPR" evidence="3">
    <location>
        <begin position="129"/>
        <end position="162"/>
    </location>
</feature>